<keyword evidence="4" id="KW-0285">Flavoprotein</keyword>
<evidence type="ECO:0000256" key="6">
    <source>
        <dbReference type="ARBA" id="ARBA00023002"/>
    </source>
</evidence>
<comment type="similarity">
    <text evidence="3">Belongs to the UbiH/COQ6 family.</text>
</comment>
<keyword evidence="10" id="KW-1185">Reference proteome</keyword>
<keyword evidence="5" id="KW-0274">FAD</keyword>
<comment type="cofactor">
    <cofactor evidence="1">
        <name>FAD</name>
        <dbReference type="ChEBI" id="CHEBI:57692"/>
    </cofactor>
</comment>
<evidence type="ECO:0000259" key="8">
    <source>
        <dbReference type="Pfam" id="PF01494"/>
    </source>
</evidence>
<dbReference type="Proteomes" id="UP001209257">
    <property type="component" value="Unassembled WGS sequence"/>
</dbReference>
<dbReference type="RefSeq" id="WP_262992521.1">
    <property type="nucleotide sequence ID" value="NZ_JAOTJC010000006.1"/>
</dbReference>
<dbReference type="InterPro" id="IPR010971">
    <property type="entry name" value="UbiH/COQ6"/>
</dbReference>
<evidence type="ECO:0000256" key="4">
    <source>
        <dbReference type="ARBA" id="ARBA00022630"/>
    </source>
</evidence>
<dbReference type="PRINTS" id="PR00420">
    <property type="entry name" value="RNGMNOXGNASE"/>
</dbReference>
<evidence type="ECO:0000256" key="5">
    <source>
        <dbReference type="ARBA" id="ARBA00022827"/>
    </source>
</evidence>
<gene>
    <name evidence="9" type="ORF">OCL06_04305</name>
</gene>
<feature type="domain" description="FAD-binding" evidence="8">
    <location>
        <begin position="3"/>
        <end position="312"/>
    </location>
</feature>
<evidence type="ECO:0000313" key="10">
    <source>
        <dbReference type="Proteomes" id="UP001209257"/>
    </source>
</evidence>
<keyword evidence="6" id="KW-0560">Oxidoreductase</keyword>
<sequence>MYDFCINGGGMVGATLALGLARQGYQVAVIEPVMPPPFEASDGPDLRVSAISEHSADILRALGAWEAIEAMRVRPYDTLSVWENDGSETAFTANMLDMQQLGYFVENRVLQLGCHEVLQSLDNVTCFVGNKVRRFAFPVGGGAMAGLVDGTEVQAQWLVGADGAQSVVRKAAEIGTTGWQYDQRALGMTVKMSSPATPHTWQRFYPSGPRALLPMYDNYASLVWYDSADQIQALARLDNAALAEKVSEAFPSRLTVDGTTFTVLDKAAFPLTRAHASRYVTPSVILVGDAAHTVNPLAGQGVNLGFRDIECLLSVTADHPDLTSAAFFRALQTRYEKPRQRDNRLMMAGLDSVYALFSNDLGPIKWVRNQVLAVTEKVVPAKREVMKYALGLHQWKF</sequence>
<accession>A0ABT2VKQ0</accession>
<dbReference type="InterPro" id="IPR002938">
    <property type="entry name" value="FAD-bd"/>
</dbReference>
<name>A0ABT2VKQ0_9ALTE</name>
<evidence type="ECO:0000256" key="7">
    <source>
        <dbReference type="ARBA" id="ARBA00023033"/>
    </source>
</evidence>
<dbReference type="InterPro" id="IPR036188">
    <property type="entry name" value="FAD/NAD-bd_sf"/>
</dbReference>
<dbReference type="SUPFAM" id="SSF51905">
    <property type="entry name" value="FAD/NAD(P)-binding domain"/>
    <property type="match status" value="1"/>
</dbReference>
<dbReference type="PANTHER" id="PTHR43876:SF10">
    <property type="entry name" value="3-DEMETHOXYUBIQUINOL 3-HYDROXYLASE"/>
    <property type="match status" value="1"/>
</dbReference>
<organism evidence="9 10">
    <name type="scientific">Alteromonas salexigens</name>
    <dbReference type="NCBI Taxonomy" id="2982530"/>
    <lineage>
        <taxon>Bacteria</taxon>
        <taxon>Pseudomonadati</taxon>
        <taxon>Pseudomonadota</taxon>
        <taxon>Gammaproteobacteria</taxon>
        <taxon>Alteromonadales</taxon>
        <taxon>Alteromonadaceae</taxon>
        <taxon>Alteromonas/Salinimonas group</taxon>
        <taxon>Alteromonas</taxon>
    </lineage>
</organism>
<evidence type="ECO:0000256" key="2">
    <source>
        <dbReference type="ARBA" id="ARBA00004749"/>
    </source>
</evidence>
<evidence type="ECO:0000256" key="3">
    <source>
        <dbReference type="ARBA" id="ARBA00005349"/>
    </source>
</evidence>
<proteinExistence type="inferred from homology"/>
<dbReference type="NCBIfam" id="TIGR01988">
    <property type="entry name" value="Ubi-OHases"/>
    <property type="match status" value="1"/>
</dbReference>
<dbReference type="Pfam" id="PF01494">
    <property type="entry name" value="FAD_binding_3"/>
    <property type="match status" value="1"/>
</dbReference>
<dbReference type="GO" id="GO:0004497">
    <property type="term" value="F:monooxygenase activity"/>
    <property type="evidence" value="ECO:0007669"/>
    <property type="project" value="UniProtKB-KW"/>
</dbReference>
<dbReference type="PANTHER" id="PTHR43876">
    <property type="entry name" value="UBIQUINONE BIOSYNTHESIS MONOOXYGENASE COQ6, MITOCHONDRIAL"/>
    <property type="match status" value="1"/>
</dbReference>
<comment type="pathway">
    <text evidence="2">Cofactor biosynthesis; ubiquinone biosynthesis.</text>
</comment>
<protein>
    <submittedName>
        <fullName evidence="9">FAD-dependent monooxygenase</fullName>
    </submittedName>
</protein>
<dbReference type="Gene3D" id="3.50.50.60">
    <property type="entry name" value="FAD/NAD(P)-binding domain"/>
    <property type="match status" value="2"/>
</dbReference>
<comment type="caution">
    <text evidence="9">The sequence shown here is derived from an EMBL/GenBank/DDBJ whole genome shotgun (WGS) entry which is preliminary data.</text>
</comment>
<dbReference type="InterPro" id="IPR051205">
    <property type="entry name" value="UbiH/COQ6_monooxygenase"/>
</dbReference>
<evidence type="ECO:0000256" key="1">
    <source>
        <dbReference type="ARBA" id="ARBA00001974"/>
    </source>
</evidence>
<reference evidence="10" key="1">
    <citation type="submission" date="2023-07" db="EMBL/GenBank/DDBJ databases">
        <title>Study on multiphase classification of strain Alteromonas salexigens isolated from the Yellow Sea.</title>
        <authorList>
            <person name="Sun L."/>
        </authorList>
    </citation>
    <scope>NUCLEOTIDE SEQUENCE [LARGE SCALE GENOMIC DNA]</scope>
    <source>
        <strain evidence="10">ASW11-19</strain>
    </source>
</reference>
<evidence type="ECO:0000313" key="9">
    <source>
        <dbReference type="EMBL" id="MCU7553819.1"/>
    </source>
</evidence>
<dbReference type="EMBL" id="JAOTJC010000006">
    <property type="protein sequence ID" value="MCU7553819.1"/>
    <property type="molecule type" value="Genomic_DNA"/>
</dbReference>
<keyword evidence="7 9" id="KW-0503">Monooxygenase</keyword>